<organism evidence="1">
    <name type="scientific">Daphnia magna</name>
    <dbReference type="NCBI Taxonomy" id="35525"/>
    <lineage>
        <taxon>Eukaryota</taxon>
        <taxon>Metazoa</taxon>
        <taxon>Ecdysozoa</taxon>
        <taxon>Arthropoda</taxon>
        <taxon>Crustacea</taxon>
        <taxon>Branchiopoda</taxon>
        <taxon>Diplostraca</taxon>
        <taxon>Cladocera</taxon>
        <taxon>Anomopoda</taxon>
        <taxon>Daphniidae</taxon>
        <taxon>Daphnia</taxon>
    </lineage>
</organism>
<protein>
    <submittedName>
        <fullName evidence="1">Uncharacterized protein</fullName>
    </submittedName>
</protein>
<reference evidence="1" key="1">
    <citation type="submission" date="2015-10" db="EMBL/GenBank/DDBJ databases">
        <title>EvidentialGene: Evidence-directed Construction of Complete mRNA Transcriptomes without Genomes.</title>
        <authorList>
            <person name="Gilbert D.G."/>
        </authorList>
    </citation>
    <scope>NUCLEOTIDE SEQUENCE</scope>
</reference>
<dbReference type="AlphaFoldDB" id="A0A0P6HCA7"/>
<proteinExistence type="predicted"/>
<name>A0A0P6HCA7_9CRUS</name>
<sequence>MQRFGLLSQFGNFQITLPNLSSKIKILHLPSASKNCTGCSNHSSERQTSKARPHVYRIVF</sequence>
<evidence type="ECO:0000313" key="1">
    <source>
        <dbReference type="EMBL" id="JAN73132.1"/>
    </source>
</evidence>
<dbReference type="EMBL" id="GDIQ01021605">
    <property type="protein sequence ID" value="JAN73132.1"/>
    <property type="molecule type" value="Transcribed_RNA"/>
</dbReference>
<accession>A0A0P6HCA7</accession>